<evidence type="ECO:0000256" key="1">
    <source>
        <dbReference type="ARBA" id="ARBA00023002"/>
    </source>
</evidence>
<dbReference type="SUPFAM" id="SSF51905">
    <property type="entry name" value="FAD/NAD(P)-binding domain"/>
    <property type="match status" value="2"/>
</dbReference>
<keyword evidence="1" id="KW-0560">Oxidoreductase</keyword>
<dbReference type="Gene3D" id="3.50.50.60">
    <property type="entry name" value="FAD/NAD(P)-binding domain"/>
    <property type="match status" value="1"/>
</dbReference>
<dbReference type="AlphaFoldDB" id="A0A073AXW6"/>
<dbReference type="InterPro" id="IPR036188">
    <property type="entry name" value="FAD/NAD-bd_sf"/>
</dbReference>
<dbReference type="PRINTS" id="PR00469">
    <property type="entry name" value="PNDRDTASEII"/>
</dbReference>
<dbReference type="PRINTS" id="PR00368">
    <property type="entry name" value="FADPNR"/>
</dbReference>
<evidence type="ECO:0000313" key="2">
    <source>
        <dbReference type="EMBL" id="KEI43917.1"/>
    </source>
</evidence>
<proteinExistence type="predicted"/>
<protein>
    <submittedName>
        <fullName evidence="2">Pyridine nucleotide-disulfide oxidoreductase</fullName>
    </submittedName>
</protein>
<dbReference type="GO" id="GO:0050660">
    <property type="term" value="F:flavin adenine dinucleotide binding"/>
    <property type="evidence" value="ECO:0007669"/>
    <property type="project" value="TreeGrafter"/>
</dbReference>
<organism evidence="2 3">
    <name type="scientific">Saccharopolyspora rectivirgula</name>
    <dbReference type="NCBI Taxonomy" id="28042"/>
    <lineage>
        <taxon>Bacteria</taxon>
        <taxon>Bacillati</taxon>
        <taxon>Actinomycetota</taxon>
        <taxon>Actinomycetes</taxon>
        <taxon>Pseudonocardiales</taxon>
        <taxon>Pseudonocardiaceae</taxon>
        <taxon>Saccharopolyspora</taxon>
    </lineage>
</organism>
<dbReference type="InterPro" id="IPR050982">
    <property type="entry name" value="Auxin_biosynth/cation_transpt"/>
</dbReference>
<gene>
    <name evidence="2" type="ORF">GU90_13170</name>
</gene>
<accession>A0A073AXW6</accession>
<evidence type="ECO:0000313" key="3">
    <source>
        <dbReference type="Proteomes" id="UP000031419"/>
    </source>
</evidence>
<dbReference type="RefSeq" id="WP_029720200.1">
    <property type="nucleotide sequence ID" value="NZ_JNVU01000031.1"/>
</dbReference>
<dbReference type="PANTHER" id="PTHR43539">
    <property type="entry name" value="FLAVIN-BINDING MONOOXYGENASE-LIKE PROTEIN (AFU_ORTHOLOGUE AFUA_4G09220)"/>
    <property type="match status" value="1"/>
</dbReference>
<dbReference type="GO" id="GO:0004497">
    <property type="term" value="F:monooxygenase activity"/>
    <property type="evidence" value="ECO:0007669"/>
    <property type="project" value="TreeGrafter"/>
</dbReference>
<dbReference type="Pfam" id="PF13738">
    <property type="entry name" value="Pyr_redox_3"/>
    <property type="match status" value="1"/>
</dbReference>
<name>A0A073AXW6_9PSEU</name>
<sequence>MQFTEVVVIGAGQAGLSASYHLRRNGIEHVVLDRNDGPGGAWQHRWPGLRLESVHGIHPLPGMPLPPSTPGRPAAEAVPEYFGAYEAAFELPVLRPVKVTAVRPDIDHLAVESSAGVFAARAVINATGTWETPFWPHYPGQHRFRGRQLHTADYRDPQEFSGQHVMVVGGGISAVEHLLEISEVTSVSWVTRRPPEFTGTEFTAEQGRAAVAEVARRVRDGEPPGSVVSATKIPATPAVRAALERGVLQRSPMFEQITEHGVRWPDGRTKRVDVLLWATGFRPSVAHLAPLHLREPGGGIRVDGTRAVAEPRLHLLGYGPSASTIGANRASRRAVTEIRKMLEKTAR</sequence>
<keyword evidence="3" id="KW-1185">Reference proteome</keyword>
<dbReference type="Proteomes" id="UP000031419">
    <property type="component" value="Unassembled WGS sequence"/>
</dbReference>
<dbReference type="PANTHER" id="PTHR43539:SF78">
    <property type="entry name" value="FLAVIN-CONTAINING MONOOXYGENASE"/>
    <property type="match status" value="1"/>
</dbReference>
<comment type="caution">
    <text evidence="2">The sequence shown here is derived from an EMBL/GenBank/DDBJ whole genome shotgun (WGS) entry which is preliminary data.</text>
</comment>
<reference evidence="2 3" key="1">
    <citation type="submission" date="2014-06" db="EMBL/GenBank/DDBJ databases">
        <title>Saccharopolyspora rectivirgula DSM-43113 Genome sequencing.</title>
        <authorList>
            <person name="Barrera C."/>
            <person name="Millon L."/>
            <person name="Rognon B."/>
            <person name="Zaugg C."/>
            <person name="Monod M."/>
        </authorList>
    </citation>
    <scope>NUCLEOTIDE SEQUENCE [LARGE SCALE GENOMIC DNA]</scope>
    <source>
        <strain evidence="2 3">DSM 43113</strain>
    </source>
</reference>
<dbReference type="STRING" id="28042.GU90_13170"/>
<dbReference type="eggNOG" id="COG2072">
    <property type="taxonomic scope" value="Bacteria"/>
</dbReference>
<dbReference type="EMBL" id="JNVU01000031">
    <property type="protein sequence ID" value="KEI43917.1"/>
    <property type="molecule type" value="Genomic_DNA"/>
</dbReference>